<accession>A0ABU6WU33</accession>
<feature type="compositionally biased region" description="Polar residues" evidence="1">
    <location>
        <begin position="1"/>
        <end position="10"/>
    </location>
</feature>
<gene>
    <name evidence="2" type="ORF">PIB30_089532</name>
</gene>
<name>A0ABU6WU33_9FABA</name>
<comment type="caution">
    <text evidence="2">The sequence shown here is derived from an EMBL/GenBank/DDBJ whole genome shotgun (WGS) entry which is preliminary data.</text>
</comment>
<evidence type="ECO:0000256" key="1">
    <source>
        <dbReference type="SAM" id="MobiDB-lite"/>
    </source>
</evidence>
<evidence type="ECO:0000313" key="2">
    <source>
        <dbReference type="EMBL" id="MED6188819.1"/>
    </source>
</evidence>
<evidence type="ECO:0000313" key="3">
    <source>
        <dbReference type="Proteomes" id="UP001341840"/>
    </source>
</evidence>
<dbReference type="EMBL" id="JASCZI010182922">
    <property type="protein sequence ID" value="MED6188819.1"/>
    <property type="molecule type" value="Genomic_DNA"/>
</dbReference>
<keyword evidence="3" id="KW-1185">Reference proteome</keyword>
<organism evidence="2 3">
    <name type="scientific">Stylosanthes scabra</name>
    <dbReference type="NCBI Taxonomy" id="79078"/>
    <lineage>
        <taxon>Eukaryota</taxon>
        <taxon>Viridiplantae</taxon>
        <taxon>Streptophyta</taxon>
        <taxon>Embryophyta</taxon>
        <taxon>Tracheophyta</taxon>
        <taxon>Spermatophyta</taxon>
        <taxon>Magnoliopsida</taxon>
        <taxon>eudicotyledons</taxon>
        <taxon>Gunneridae</taxon>
        <taxon>Pentapetalae</taxon>
        <taxon>rosids</taxon>
        <taxon>fabids</taxon>
        <taxon>Fabales</taxon>
        <taxon>Fabaceae</taxon>
        <taxon>Papilionoideae</taxon>
        <taxon>50 kb inversion clade</taxon>
        <taxon>dalbergioids sensu lato</taxon>
        <taxon>Dalbergieae</taxon>
        <taxon>Pterocarpus clade</taxon>
        <taxon>Stylosanthes</taxon>
    </lineage>
</organism>
<sequence>TTPYRPTESGSCPLELGRATGRKDQRPPAQNPPRSLGRPSTSSYDESREAYWLPPPRAG</sequence>
<dbReference type="Proteomes" id="UP001341840">
    <property type="component" value="Unassembled WGS sequence"/>
</dbReference>
<feature type="non-terminal residue" evidence="2">
    <location>
        <position position="1"/>
    </location>
</feature>
<feature type="region of interest" description="Disordered" evidence="1">
    <location>
        <begin position="1"/>
        <end position="59"/>
    </location>
</feature>
<reference evidence="2 3" key="1">
    <citation type="journal article" date="2023" name="Plants (Basel)">
        <title>Bridging the Gap: Combining Genomics and Transcriptomics Approaches to Understand Stylosanthes scabra, an Orphan Legume from the Brazilian Caatinga.</title>
        <authorList>
            <person name="Ferreira-Neto J.R.C."/>
            <person name="da Silva M.D."/>
            <person name="Binneck E."/>
            <person name="de Melo N.F."/>
            <person name="da Silva R.H."/>
            <person name="de Melo A.L.T.M."/>
            <person name="Pandolfi V."/>
            <person name="Bustamante F.O."/>
            <person name="Brasileiro-Vidal A.C."/>
            <person name="Benko-Iseppon A.M."/>
        </authorList>
    </citation>
    <scope>NUCLEOTIDE SEQUENCE [LARGE SCALE GENOMIC DNA]</scope>
    <source>
        <tissue evidence="2">Leaves</tissue>
    </source>
</reference>
<protein>
    <submittedName>
        <fullName evidence="2">Uncharacterized protein</fullName>
    </submittedName>
</protein>
<proteinExistence type="predicted"/>